<dbReference type="AlphaFoldDB" id="A0AA96LMD6"/>
<dbReference type="Proteomes" id="UP001304650">
    <property type="component" value="Chromosome"/>
</dbReference>
<sequence>MEDKNYTVIDKKKIDSLDLTIPDTCPFCHHGIHPEILFGYDFHKNDYWNIRVVYACPRKACLEMFFGIYSKNTLFNIYDSSLPKYVGCSPFKFKEEEFSEPINEISENFVSIFNQAKQAEERKLDQICGLGYRKALEFLVKDYLIIRFPEEAEKIKNNHRFDAVIEQYVTDEKVKFLARRASWLGNDHAHYTQKWEDKDISDLKRLIKTALYWISAEKELEYYESEMKEGRR</sequence>
<accession>A0AA96LMD6</accession>
<gene>
    <name evidence="1" type="ORF">MJB10_21610</name>
</gene>
<proteinExistence type="predicted"/>
<name>A0AA96LMD6_9BACL</name>
<dbReference type="KEGG" id="proo:MJB10_21610"/>
<dbReference type="RefSeq" id="WP_314798280.1">
    <property type="nucleotide sequence ID" value="NZ_CP130319.1"/>
</dbReference>
<reference evidence="1" key="1">
    <citation type="submission" date="2022-02" db="EMBL/GenBank/DDBJ databases">
        <title>Paenibacillus sp. MBLB1832 Whole Genome Shotgun Sequencing.</title>
        <authorList>
            <person name="Hwang C.Y."/>
            <person name="Cho E.-S."/>
            <person name="Seo M.-J."/>
        </authorList>
    </citation>
    <scope>NUCLEOTIDE SEQUENCE</scope>
    <source>
        <strain evidence="1">MBLB1832</strain>
    </source>
</reference>
<evidence type="ECO:0008006" key="3">
    <source>
        <dbReference type="Google" id="ProtNLM"/>
    </source>
</evidence>
<protein>
    <recommendedName>
        <fullName evidence="3">DUF4145 domain-containing protein</fullName>
    </recommendedName>
</protein>
<evidence type="ECO:0000313" key="2">
    <source>
        <dbReference type="Proteomes" id="UP001304650"/>
    </source>
</evidence>
<dbReference type="EMBL" id="CP130319">
    <property type="protein sequence ID" value="WNR43673.1"/>
    <property type="molecule type" value="Genomic_DNA"/>
</dbReference>
<keyword evidence="2" id="KW-1185">Reference proteome</keyword>
<organism evidence="1 2">
    <name type="scientific">Paenibacillus roseopurpureus</name>
    <dbReference type="NCBI Taxonomy" id="2918901"/>
    <lineage>
        <taxon>Bacteria</taxon>
        <taxon>Bacillati</taxon>
        <taxon>Bacillota</taxon>
        <taxon>Bacilli</taxon>
        <taxon>Bacillales</taxon>
        <taxon>Paenibacillaceae</taxon>
        <taxon>Paenibacillus</taxon>
    </lineage>
</organism>
<evidence type="ECO:0000313" key="1">
    <source>
        <dbReference type="EMBL" id="WNR43673.1"/>
    </source>
</evidence>